<comment type="caution">
    <text evidence="3">The sequence shown here is derived from an EMBL/GenBank/DDBJ whole genome shotgun (WGS) entry which is preliminary data.</text>
</comment>
<evidence type="ECO:0000256" key="2">
    <source>
        <dbReference type="SAM" id="SignalP"/>
    </source>
</evidence>
<reference evidence="3 4" key="1">
    <citation type="submission" date="2014-11" db="EMBL/GenBank/DDBJ databases">
        <title>Genome sequence of Microbacterium mangrovi MUSC 115(T).</title>
        <authorList>
            <person name="Lee L.-H."/>
        </authorList>
    </citation>
    <scope>NUCLEOTIDE SEQUENCE [LARGE SCALE GENOMIC DNA]</scope>
    <source>
        <strain evidence="3 4">MUSC 115</strain>
    </source>
</reference>
<dbReference type="EMBL" id="JTDK01000015">
    <property type="protein sequence ID" value="KHK96345.1"/>
    <property type="molecule type" value="Genomic_DNA"/>
</dbReference>
<feature type="signal peptide" evidence="2">
    <location>
        <begin position="1"/>
        <end position="20"/>
    </location>
</feature>
<dbReference type="Proteomes" id="UP000031030">
    <property type="component" value="Unassembled WGS sequence"/>
</dbReference>
<gene>
    <name evidence="3" type="ORF">LK09_15235</name>
</gene>
<dbReference type="AlphaFoldDB" id="A0A0B1ZYR9"/>
<name>A0A0B1ZYR9_9MICO</name>
<feature type="chain" id="PRO_5039235608" description="Lipoprotein" evidence="2">
    <location>
        <begin position="21"/>
        <end position="130"/>
    </location>
</feature>
<evidence type="ECO:0000313" key="3">
    <source>
        <dbReference type="EMBL" id="KHK96345.1"/>
    </source>
</evidence>
<proteinExistence type="predicted"/>
<feature type="region of interest" description="Disordered" evidence="1">
    <location>
        <begin position="25"/>
        <end position="45"/>
    </location>
</feature>
<sequence length="130" mass="13519">MQARKRMAAAVAVIASLGLALVGCSGNGEPSPTKPPSSSPTRPASAFVGKSLQDAFAHSPGSVTSMDAVKELGLRPASPAPASRTTVIAACYYNDTQVNVVVIPSTSVTEKIRDDARRGKYDSLLTDCRK</sequence>
<organism evidence="3 4">
    <name type="scientific">Microbacterium mangrovi</name>
    <dbReference type="NCBI Taxonomy" id="1348253"/>
    <lineage>
        <taxon>Bacteria</taxon>
        <taxon>Bacillati</taxon>
        <taxon>Actinomycetota</taxon>
        <taxon>Actinomycetes</taxon>
        <taxon>Micrococcales</taxon>
        <taxon>Microbacteriaceae</taxon>
        <taxon>Microbacterium</taxon>
    </lineage>
</organism>
<evidence type="ECO:0000256" key="1">
    <source>
        <dbReference type="SAM" id="MobiDB-lite"/>
    </source>
</evidence>
<dbReference type="STRING" id="1348253.LK09_15235"/>
<evidence type="ECO:0008006" key="5">
    <source>
        <dbReference type="Google" id="ProtNLM"/>
    </source>
</evidence>
<dbReference type="PROSITE" id="PS51257">
    <property type="entry name" value="PROKAR_LIPOPROTEIN"/>
    <property type="match status" value="1"/>
</dbReference>
<protein>
    <recommendedName>
        <fullName evidence="5">Lipoprotein</fullName>
    </recommendedName>
</protein>
<accession>A0A0B1ZYR9</accession>
<evidence type="ECO:0000313" key="4">
    <source>
        <dbReference type="Proteomes" id="UP000031030"/>
    </source>
</evidence>
<keyword evidence="2" id="KW-0732">Signal</keyword>
<keyword evidence="4" id="KW-1185">Reference proteome</keyword>